<name>A0A0C6NZD1_BORBO</name>
<dbReference type="EMBL" id="HE965806">
    <property type="protein sequence ID" value="CCJ51920.1"/>
    <property type="molecule type" value="Genomic_DNA"/>
</dbReference>
<dbReference type="AlphaFoldDB" id="A0A0C6NZD1"/>
<dbReference type="KEGG" id="bbh:BN112_0002"/>
<dbReference type="HOGENOM" id="CLU_2217945_0_0_4"/>
<evidence type="ECO:0000313" key="1">
    <source>
        <dbReference type="EMBL" id="CCJ51920.1"/>
    </source>
</evidence>
<reference evidence="1 2" key="1">
    <citation type="journal article" date="2012" name="BMC Genomics">
        <title>Comparative genomics of the classical Bordetella subspecies: the evolution and exchange of virulence-associated diversity amongst closely related pathogens.</title>
        <authorList>
            <person name="Park J."/>
            <person name="Zhang Y."/>
            <person name="Buboltz A.M."/>
            <person name="Zhang X."/>
            <person name="Schuster S.C."/>
            <person name="Ahuja U."/>
            <person name="Liu M."/>
            <person name="Miller J.F."/>
            <person name="Sebaihia M."/>
            <person name="Bentley S.D."/>
            <person name="Parkhill J."/>
            <person name="Harvill E.T."/>
        </authorList>
    </citation>
    <scope>NUCLEOTIDE SEQUENCE [LARGE SCALE GENOMIC DNA]</scope>
    <source>
        <strain evidence="1 2">253</strain>
    </source>
</reference>
<gene>
    <name evidence="1" type="ORF">BN112_0002</name>
</gene>
<protein>
    <submittedName>
        <fullName evidence="1">Uncharacterized protein</fullName>
    </submittedName>
</protein>
<organism evidence="1 2">
    <name type="scientific">Bordetella bronchiseptica 253</name>
    <dbReference type="NCBI Taxonomy" id="568707"/>
    <lineage>
        <taxon>Bacteria</taxon>
        <taxon>Pseudomonadati</taxon>
        <taxon>Pseudomonadota</taxon>
        <taxon>Betaproteobacteria</taxon>
        <taxon>Burkholderiales</taxon>
        <taxon>Alcaligenaceae</taxon>
        <taxon>Bordetella</taxon>
    </lineage>
</organism>
<evidence type="ECO:0000313" key="2">
    <source>
        <dbReference type="Proteomes" id="UP000007564"/>
    </source>
</evidence>
<accession>A0A0C6NZD1</accession>
<sequence length="106" mass="11037">MSNLLLGLGGQLGPDAGPVAGTQITAAYFAAGGPLYRCAMLDRNRSAARAPLIDECRGHSDLARQRCSTGGVFPVEIAIQVHGPNYSVAIAQTQAMLQNNLNSIAI</sequence>
<proteinExistence type="predicted"/>
<dbReference type="Proteomes" id="UP000007564">
    <property type="component" value="Chromosome"/>
</dbReference>